<accession>A0A0W8G0B1</accession>
<dbReference type="Gene3D" id="1.10.3910.10">
    <property type="entry name" value="SP0561-like"/>
    <property type="match status" value="1"/>
</dbReference>
<sequence length="177" mass="20172">MTIKDDIKLDITPKTLIGDLLKNYPHLEDKLIEIAPVFKKLKNPVLRRTVIKVTTLKQAAVVGGVSLSLLINELRKAAGLDDSEIEEDVFESIKPKPVWVEENKIVKEYDAREDLENGNHPAAKVTKDILELKENENYLLITPFVPAPLIKIMEDKGFETFTEKVEEELVKTFVHLR</sequence>
<feature type="domain" description="DUF1858" evidence="1">
    <location>
        <begin position="11"/>
        <end position="71"/>
    </location>
</feature>
<dbReference type="AlphaFoldDB" id="A0A0W8G0B1"/>
<proteinExistence type="predicted"/>
<dbReference type="Pfam" id="PF08984">
    <property type="entry name" value="DUF1858"/>
    <property type="match status" value="1"/>
</dbReference>
<dbReference type="InterPro" id="IPR038062">
    <property type="entry name" value="ScdA-like_N_sf"/>
</dbReference>
<organism evidence="2">
    <name type="scientific">hydrocarbon metagenome</name>
    <dbReference type="NCBI Taxonomy" id="938273"/>
    <lineage>
        <taxon>unclassified sequences</taxon>
        <taxon>metagenomes</taxon>
        <taxon>ecological metagenomes</taxon>
    </lineage>
</organism>
<reference evidence="2" key="1">
    <citation type="journal article" date="2015" name="Proc. Natl. Acad. Sci. U.S.A.">
        <title>Networks of energetic and metabolic interactions define dynamics in microbial communities.</title>
        <authorList>
            <person name="Embree M."/>
            <person name="Liu J.K."/>
            <person name="Al-Bassam M.M."/>
            <person name="Zengler K."/>
        </authorList>
    </citation>
    <scope>NUCLEOTIDE SEQUENCE</scope>
</reference>
<protein>
    <recommendedName>
        <fullName evidence="1">DUF1858 domain-containing protein</fullName>
    </recommendedName>
</protein>
<dbReference type="EMBL" id="LNQE01000460">
    <property type="protein sequence ID" value="KUG26457.1"/>
    <property type="molecule type" value="Genomic_DNA"/>
</dbReference>
<name>A0A0W8G0B1_9ZZZZ</name>
<dbReference type="SUPFAM" id="SSF140683">
    <property type="entry name" value="SP0561-like"/>
    <property type="match status" value="1"/>
</dbReference>
<comment type="caution">
    <text evidence="2">The sequence shown here is derived from an EMBL/GenBank/DDBJ whole genome shotgun (WGS) entry which is preliminary data.</text>
</comment>
<evidence type="ECO:0000259" key="1">
    <source>
        <dbReference type="Pfam" id="PF08984"/>
    </source>
</evidence>
<dbReference type="InterPro" id="IPR015077">
    <property type="entry name" value="DUF1858"/>
</dbReference>
<gene>
    <name evidence="2" type="ORF">ASZ90_003705</name>
</gene>
<evidence type="ECO:0000313" key="2">
    <source>
        <dbReference type="EMBL" id="KUG26457.1"/>
    </source>
</evidence>